<accession>A0A1W0XFK0</accession>
<feature type="signal peptide" evidence="2">
    <location>
        <begin position="1"/>
        <end position="20"/>
    </location>
</feature>
<feature type="compositionally biased region" description="Polar residues" evidence="1">
    <location>
        <begin position="521"/>
        <end position="531"/>
    </location>
</feature>
<reference evidence="4" key="1">
    <citation type="submission" date="2017-01" db="EMBL/GenBank/DDBJ databases">
        <title>Comparative genomics of anhydrobiosis in the tardigrade Hypsibius dujardini.</title>
        <authorList>
            <person name="Yoshida Y."/>
            <person name="Koutsovoulos G."/>
            <person name="Laetsch D."/>
            <person name="Stevens L."/>
            <person name="Kumar S."/>
            <person name="Horikawa D."/>
            <person name="Ishino K."/>
            <person name="Komine S."/>
            <person name="Tomita M."/>
            <person name="Blaxter M."/>
            <person name="Arakawa K."/>
        </authorList>
    </citation>
    <scope>NUCLEOTIDE SEQUENCE [LARGE SCALE GENOMIC DNA]</scope>
    <source>
        <strain evidence="4">Z151</strain>
    </source>
</reference>
<dbReference type="InterPro" id="IPR021986">
    <property type="entry name" value="Spherulin4"/>
</dbReference>
<dbReference type="Proteomes" id="UP000192578">
    <property type="component" value="Unassembled WGS sequence"/>
</dbReference>
<dbReference type="PANTHER" id="PTHR35040:SF7">
    <property type="entry name" value="FIBRONECTIN TYPE-III DOMAIN-CONTAINING PROTEIN-RELATED"/>
    <property type="match status" value="1"/>
</dbReference>
<organism evidence="3 4">
    <name type="scientific">Hypsibius exemplaris</name>
    <name type="common">Freshwater tardigrade</name>
    <dbReference type="NCBI Taxonomy" id="2072580"/>
    <lineage>
        <taxon>Eukaryota</taxon>
        <taxon>Metazoa</taxon>
        <taxon>Ecdysozoa</taxon>
        <taxon>Tardigrada</taxon>
        <taxon>Eutardigrada</taxon>
        <taxon>Parachela</taxon>
        <taxon>Hypsibioidea</taxon>
        <taxon>Hypsibiidae</taxon>
        <taxon>Hypsibius</taxon>
    </lineage>
</organism>
<keyword evidence="4" id="KW-1185">Reference proteome</keyword>
<feature type="compositionally biased region" description="Acidic residues" evidence="1">
    <location>
        <begin position="546"/>
        <end position="556"/>
    </location>
</feature>
<evidence type="ECO:0000313" key="3">
    <source>
        <dbReference type="EMBL" id="OQV26178.1"/>
    </source>
</evidence>
<comment type="caution">
    <text evidence="3">The sequence shown here is derived from an EMBL/GenBank/DDBJ whole genome shotgun (WGS) entry which is preliminary data.</text>
</comment>
<dbReference type="Pfam" id="PF12138">
    <property type="entry name" value="Spherulin4"/>
    <property type="match status" value="1"/>
</dbReference>
<name>A0A1W0XFK0_HYPEX</name>
<evidence type="ECO:0000256" key="2">
    <source>
        <dbReference type="SAM" id="SignalP"/>
    </source>
</evidence>
<protein>
    <recommendedName>
        <fullName evidence="5">Spherulin-4</fullName>
    </recommendedName>
</protein>
<evidence type="ECO:0008006" key="5">
    <source>
        <dbReference type="Google" id="ProtNLM"/>
    </source>
</evidence>
<dbReference type="PANTHER" id="PTHR35040">
    <property type="match status" value="1"/>
</dbReference>
<proteinExistence type="predicted"/>
<evidence type="ECO:0000313" key="4">
    <source>
        <dbReference type="Proteomes" id="UP000192578"/>
    </source>
</evidence>
<keyword evidence="2" id="KW-0732">Signal</keyword>
<feature type="chain" id="PRO_5012325528" description="Spherulin-4" evidence="2">
    <location>
        <begin position="21"/>
        <end position="564"/>
    </location>
</feature>
<dbReference type="EMBL" id="MTYJ01000001">
    <property type="protein sequence ID" value="OQV26178.1"/>
    <property type="molecule type" value="Genomic_DNA"/>
</dbReference>
<sequence>MSITSNLVAVMLAWACTVAALKVIVPLYVYPNPDRTSKDGRQWAAVKEAIDRYPTVQFQVIINPSNGERDITNPTDQHWIDAIDDMNRRPNVRTFGYVYTGFGTRHPLLVKANMATYANYSQFNNKNISVHGIFFDEVAATPEFAAYYQDLTNAARGIFHRVDVQRILNPGVIPRALELYRSCEYLIAFEGCFRNNTGNSSVCQQPTTISYRGQPTIDLIIGAVGSVNILKTVILVHDYTGHETSLSELNRLAANMKLKVGFVFLLRQTAAWDWLWRDANYHNLCEDIPDDELESAEGTAQSVADKAEDRVKDTTEAVKEWAQETAEMVTEAGEKLGEAIEHVKEMEGTATETAKEARRKIDDSDREAVKQASESAKVAIDTASDVIADTAQTVKEGLVDAADTTRKTTKSAKESVLDKVDSLKDAIPAVEEVEEKLHATVEAVGENLKNLKDAAEETSVEAANSDIVEKAKKLTEEGVDKLREMDEKLFRRDAEKESDEEAYKEIDNADVTVENLNAVTDTGTGRSTLSAGQDGLNRAVEKEGNESEDALKEEDVEGKIRNEL</sequence>
<dbReference type="OrthoDB" id="5342184at2759"/>
<evidence type="ECO:0000256" key="1">
    <source>
        <dbReference type="SAM" id="MobiDB-lite"/>
    </source>
</evidence>
<gene>
    <name evidence="3" type="ORF">BV898_00298</name>
</gene>
<feature type="region of interest" description="Disordered" evidence="1">
    <location>
        <begin position="521"/>
        <end position="564"/>
    </location>
</feature>
<dbReference type="AlphaFoldDB" id="A0A1W0XFK0"/>